<protein>
    <submittedName>
        <fullName evidence="2">Uncharacterized protein</fullName>
    </submittedName>
</protein>
<gene>
    <name evidence="2" type="ORF">BU14_0741s0001</name>
</gene>
<feature type="region of interest" description="Disordered" evidence="1">
    <location>
        <begin position="203"/>
        <end position="222"/>
    </location>
</feature>
<evidence type="ECO:0000313" key="3">
    <source>
        <dbReference type="Proteomes" id="UP000218209"/>
    </source>
</evidence>
<feature type="region of interest" description="Disordered" evidence="1">
    <location>
        <begin position="104"/>
        <end position="127"/>
    </location>
</feature>
<feature type="compositionally biased region" description="Low complexity" evidence="1">
    <location>
        <begin position="391"/>
        <end position="411"/>
    </location>
</feature>
<evidence type="ECO:0000313" key="2">
    <source>
        <dbReference type="EMBL" id="OSX70490.1"/>
    </source>
</evidence>
<organism evidence="2 3">
    <name type="scientific">Porphyra umbilicalis</name>
    <name type="common">Purple laver</name>
    <name type="synonym">Red alga</name>
    <dbReference type="NCBI Taxonomy" id="2786"/>
    <lineage>
        <taxon>Eukaryota</taxon>
        <taxon>Rhodophyta</taxon>
        <taxon>Bangiophyceae</taxon>
        <taxon>Bangiales</taxon>
        <taxon>Bangiaceae</taxon>
        <taxon>Porphyra</taxon>
    </lineage>
</organism>
<feature type="compositionally biased region" description="Low complexity" evidence="1">
    <location>
        <begin position="346"/>
        <end position="358"/>
    </location>
</feature>
<feature type="compositionally biased region" description="Low complexity" evidence="1">
    <location>
        <begin position="372"/>
        <end position="381"/>
    </location>
</feature>
<proteinExistence type="predicted"/>
<feature type="region of interest" description="Disordered" evidence="1">
    <location>
        <begin position="440"/>
        <end position="547"/>
    </location>
</feature>
<feature type="region of interest" description="Disordered" evidence="1">
    <location>
        <begin position="286"/>
        <end position="416"/>
    </location>
</feature>
<dbReference type="EMBL" id="KV919249">
    <property type="protein sequence ID" value="OSX70490.1"/>
    <property type="molecule type" value="Genomic_DNA"/>
</dbReference>
<evidence type="ECO:0000256" key="1">
    <source>
        <dbReference type="SAM" id="MobiDB-lite"/>
    </source>
</evidence>
<accession>A0A1X6NPN4</accession>
<dbReference type="Proteomes" id="UP000218209">
    <property type="component" value="Unassembled WGS sequence"/>
</dbReference>
<sequence>MIGQNRSTSAADSPGGVSRETTQLVLIVLTSAGVISPSRMRLHSAANTGSAPCRTLRCNKITVWKHRHTCTPRKRRRWRSSSAALPAFGGDPAVHSGVLTTGGSCFRSPQSTTDRPPKMTSGSPTCRSRFSISARKSALIMDSSSMMTSTTPMKNRTSDTVTFFCFSRSASLSREWMVDPSMLAAATPVGAAQTTLRARAQLSAKNRTASMTRDLPAPAVPPRYINSCPSAGVSSTTSATPRLPAGAGANPVSTSANARSPLAHCAASVFAHCPKARRCSVLSVNTSATTATERPGGGELRGVKPAASARVAAATSVPPRRRPSASSCSASSRSTVTSGRGLALNGAPSPSVPSGAAATRIASPSHVRRASHAACRAASSSLADGPPPLTMAPRAAAATRSSSGSAKPSPSMAFSGASEAAATPQIAAVPPVWTCATALTRPRDSARMQTNPRRGSISAPPSSIASPATKSSGAPPTPSPLSTSAPSAASGSMEMPPSNPPPSSSEEPPKPPTPLSTAASLGAPSFAPSTSAAGGTRRFLSPPSCHA</sequence>
<feature type="region of interest" description="Disordered" evidence="1">
    <location>
        <begin position="230"/>
        <end position="252"/>
    </location>
</feature>
<keyword evidence="3" id="KW-1185">Reference proteome</keyword>
<feature type="compositionally biased region" description="Low complexity" evidence="1">
    <location>
        <begin position="456"/>
        <end position="496"/>
    </location>
</feature>
<feature type="compositionally biased region" description="Polar residues" evidence="1">
    <location>
        <begin position="230"/>
        <end position="240"/>
    </location>
</feature>
<dbReference type="AlphaFoldDB" id="A0A1X6NPN4"/>
<reference evidence="2 3" key="1">
    <citation type="submission" date="2017-03" db="EMBL/GenBank/DDBJ databases">
        <title>WGS assembly of Porphyra umbilicalis.</title>
        <authorList>
            <person name="Brawley S.H."/>
            <person name="Blouin N.A."/>
            <person name="Ficko-Blean E."/>
            <person name="Wheeler G.L."/>
            <person name="Lohr M."/>
            <person name="Goodson H.V."/>
            <person name="Jenkins J.W."/>
            <person name="Blaby-Haas C.E."/>
            <person name="Helliwell K.E."/>
            <person name="Chan C."/>
            <person name="Marriage T."/>
            <person name="Bhattacharya D."/>
            <person name="Klein A.S."/>
            <person name="Badis Y."/>
            <person name="Brodie J."/>
            <person name="Cao Y."/>
            <person name="Collen J."/>
            <person name="Dittami S.M."/>
            <person name="Gachon C.M."/>
            <person name="Green B.R."/>
            <person name="Karpowicz S."/>
            <person name="Kim J.W."/>
            <person name="Kudahl U."/>
            <person name="Lin S."/>
            <person name="Michel G."/>
            <person name="Mittag M."/>
            <person name="Olson B.J."/>
            <person name="Pangilinan J."/>
            <person name="Peng Y."/>
            <person name="Qiu H."/>
            <person name="Shu S."/>
            <person name="Singer J.T."/>
            <person name="Smith A.G."/>
            <person name="Sprecher B.N."/>
            <person name="Wagner V."/>
            <person name="Wang W."/>
            <person name="Wang Z.-Y."/>
            <person name="Yan J."/>
            <person name="Yarish C."/>
            <person name="Zoeuner-Riek S."/>
            <person name="Zhuang Y."/>
            <person name="Zou Y."/>
            <person name="Lindquist E.A."/>
            <person name="Grimwood J."/>
            <person name="Barry K."/>
            <person name="Rokhsar D.S."/>
            <person name="Schmutz J."/>
            <person name="Stiller J.W."/>
            <person name="Grossman A.R."/>
            <person name="Prochnik S.E."/>
        </authorList>
    </citation>
    <scope>NUCLEOTIDE SEQUENCE [LARGE SCALE GENOMIC DNA]</scope>
    <source>
        <strain evidence="2">4086291</strain>
    </source>
</reference>
<name>A0A1X6NPN4_PORUM</name>
<feature type="compositionally biased region" description="Low complexity" evidence="1">
    <location>
        <begin position="306"/>
        <end position="338"/>
    </location>
</feature>